<dbReference type="EMBL" id="CP022437">
    <property type="protein sequence ID" value="ASN04330.1"/>
    <property type="molecule type" value="Genomic_DNA"/>
</dbReference>
<accession>A0A221M9P4</accession>
<dbReference type="InterPro" id="IPR008928">
    <property type="entry name" value="6-hairpin_glycosidase_sf"/>
</dbReference>
<dbReference type="Proteomes" id="UP000204391">
    <property type="component" value="Chromosome"/>
</dbReference>
<dbReference type="PANTHER" id="PTHR31047">
    <property type="entry name" value="MEIOTICALLY UP-REGULATED GENE 157 PROTEIN"/>
    <property type="match status" value="1"/>
</dbReference>
<dbReference type="AlphaFoldDB" id="A0A221M9P4"/>
<dbReference type="SMART" id="SM01149">
    <property type="entry name" value="DUF1237"/>
    <property type="match status" value="1"/>
</dbReference>
<dbReference type="OrthoDB" id="181472at2"/>
<dbReference type="PANTHER" id="PTHR31047:SF0">
    <property type="entry name" value="MEIOTICALLY UP-REGULATED GENE 157 PROTEIN"/>
    <property type="match status" value="1"/>
</dbReference>
<proteinExistence type="predicted"/>
<evidence type="ECO:0000313" key="2">
    <source>
        <dbReference type="Proteomes" id="UP000204391"/>
    </source>
</evidence>
<sequence>MYEGVLKAANDIVQQQIADEKVRNMFQKCFGDMLRNSIKELDDGSIFVVTGDIPAMWLRDSTCQLRPFMIFAGQFEDLDALIVSTINKQMSLILTDPYANAFNAEPNGNRWDDDIPLQKPEIWERKYEIDSLCFPFQLAYQYWKYTGQVEIFDDTLKKAMETVISVWRTEQDHENKSDYRFQRPGTEDLPNNGLGSNVGYTGMTWSGFRPSDDACNYHFLISSNLFAIRILEIMEEIAEKVYRDSILSTNANQLANEIADGVQKYGIVTIDKSTQIYAYEVDGLGNHILMDDSNIPSLLSLPLLTNISKDDGIYQATRDYILSNLNPYYYKGQFAEGIGSPHTPNQQVWPIAISVEGLTAIEDNEKWGKIKLISENDAGTNLVHESFHVDNPDLFTREWFSWANSMFCELVLDFCGYKIKYK</sequence>
<dbReference type="KEGG" id="vne:CFK40_04545"/>
<reference evidence="1 2" key="1">
    <citation type="journal article" date="2003" name="Int. J. Syst. Evol. Microbiol.">
        <title>Virgibacillus carmonensis sp. nov., Virgibacillus necropolis sp. nov. and Virgibacillus picturae sp. nov., three novel species isolated from deteriorated mural paintings, transfer of the species of the genus salibacillus to Virgibacillus, as Virgibacillus marismortui comb. nov. and Virgibacillus salexigens comb. nov., and emended description of the genus Virgibacillus.</title>
        <authorList>
            <person name="Heyrman J."/>
            <person name="Logan N.A."/>
            <person name="Busse H.J."/>
            <person name="Balcaen A."/>
            <person name="Lebbe L."/>
            <person name="Rodriguez-Diaz M."/>
            <person name="Swings J."/>
            <person name="De Vos P."/>
        </authorList>
    </citation>
    <scope>NUCLEOTIDE SEQUENCE [LARGE SCALE GENOMIC DNA]</scope>
    <source>
        <strain evidence="1 2">LMG 19488</strain>
    </source>
</reference>
<dbReference type="Pfam" id="PF06824">
    <property type="entry name" value="Glyco_hydro_125"/>
    <property type="match status" value="1"/>
</dbReference>
<dbReference type="GO" id="GO:0005975">
    <property type="term" value="P:carbohydrate metabolic process"/>
    <property type="evidence" value="ECO:0007669"/>
    <property type="project" value="InterPro"/>
</dbReference>
<name>A0A221M9P4_9BACI</name>
<dbReference type="SUPFAM" id="SSF48208">
    <property type="entry name" value="Six-hairpin glycosidases"/>
    <property type="match status" value="1"/>
</dbReference>
<evidence type="ECO:0000313" key="1">
    <source>
        <dbReference type="EMBL" id="ASN04330.1"/>
    </source>
</evidence>
<dbReference type="InterPro" id="IPR008313">
    <property type="entry name" value="GH125"/>
</dbReference>
<dbReference type="RefSeq" id="WP_089530986.1">
    <property type="nucleotide sequence ID" value="NZ_CP022437.1"/>
</dbReference>
<keyword evidence="2" id="KW-1185">Reference proteome</keyword>
<dbReference type="Gene3D" id="1.50.10.10">
    <property type="match status" value="1"/>
</dbReference>
<protein>
    <submittedName>
        <fullName evidence="1">Metal-independent alpha-mannosidase</fullName>
    </submittedName>
</protein>
<gene>
    <name evidence="1" type="ORF">CFK40_04545</name>
</gene>
<dbReference type="InterPro" id="IPR012341">
    <property type="entry name" value="6hp_glycosidase-like_sf"/>
</dbReference>
<organism evidence="1 2">
    <name type="scientific">Virgibacillus necropolis</name>
    <dbReference type="NCBI Taxonomy" id="163877"/>
    <lineage>
        <taxon>Bacteria</taxon>
        <taxon>Bacillati</taxon>
        <taxon>Bacillota</taxon>
        <taxon>Bacilli</taxon>
        <taxon>Bacillales</taxon>
        <taxon>Bacillaceae</taxon>
        <taxon>Virgibacillus</taxon>
    </lineage>
</organism>
<dbReference type="PIRSF" id="PIRSF028846">
    <property type="entry name" value="UCP028846"/>
    <property type="match status" value="1"/>
</dbReference>